<dbReference type="AlphaFoldDB" id="A0A4P6V754"/>
<dbReference type="GO" id="GO:0016020">
    <property type="term" value="C:membrane"/>
    <property type="evidence" value="ECO:0007669"/>
    <property type="project" value="UniProtKB-SubCell"/>
</dbReference>
<feature type="transmembrane region" description="Helical" evidence="5">
    <location>
        <begin position="139"/>
        <end position="159"/>
    </location>
</feature>
<dbReference type="Pfam" id="PF03006">
    <property type="entry name" value="HlyIII"/>
    <property type="match status" value="1"/>
</dbReference>
<evidence type="ECO:0000313" key="7">
    <source>
        <dbReference type="Proteomes" id="UP000293719"/>
    </source>
</evidence>
<dbReference type="InterPro" id="IPR004254">
    <property type="entry name" value="AdipoR/HlyIII-related"/>
</dbReference>
<keyword evidence="4 5" id="KW-0472">Membrane</keyword>
<gene>
    <name evidence="6" type="ORF">E0E05_06615</name>
</gene>
<evidence type="ECO:0000313" key="6">
    <source>
        <dbReference type="EMBL" id="QBK32286.1"/>
    </source>
</evidence>
<dbReference type="PANTHER" id="PTHR20855:SF3">
    <property type="entry name" value="LD03007P"/>
    <property type="match status" value="1"/>
</dbReference>
<feature type="transmembrane region" description="Helical" evidence="5">
    <location>
        <begin position="195"/>
        <end position="216"/>
    </location>
</feature>
<dbReference type="PANTHER" id="PTHR20855">
    <property type="entry name" value="ADIPOR/PROGESTIN RECEPTOR-RELATED"/>
    <property type="match status" value="1"/>
</dbReference>
<protein>
    <submittedName>
        <fullName evidence="6">Hemolysin III</fullName>
    </submittedName>
</protein>
<accession>A0A4P6V754</accession>
<feature type="transmembrane region" description="Helical" evidence="5">
    <location>
        <begin position="54"/>
        <end position="73"/>
    </location>
</feature>
<reference evidence="6 7" key="1">
    <citation type="journal article" date="2017" name="Int. J. Syst. Evol. Microbiol.">
        <title>Roseitalea porphyridii gen. nov., sp. nov., isolated from a red alga, and reclassification of Hoeflea suaedae Chung et al. 2013 as Pseudohoeflea suaedae gen. nov., comb. nov.</title>
        <authorList>
            <person name="Hyeon J.W."/>
            <person name="Jeong S.E."/>
            <person name="Baek K."/>
            <person name="Jeon C.O."/>
        </authorList>
    </citation>
    <scope>NUCLEOTIDE SEQUENCE [LARGE SCALE GENOMIC DNA]</scope>
    <source>
        <strain evidence="6 7">MA7-20</strain>
    </source>
</reference>
<feature type="transmembrane region" description="Helical" evidence="5">
    <location>
        <begin position="22"/>
        <end position="42"/>
    </location>
</feature>
<organism evidence="6 7">
    <name type="scientific">Roseitalea porphyridii</name>
    <dbReference type="NCBI Taxonomy" id="1852022"/>
    <lineage>
        <taxon>Bacteria</taxon>
        <taxon>Pseudomonadati</taxon>
        <taxon>Pseudomonadota</taxon>
        <taxon>Alphaproteobacteria</taxon>
        <taxon>Hyphomicrobiales</taxon>
        <taxon>Ahrensiaceae</taxon>
        <taxon>Roseitalea</taxon>
    </lineage>
</organism>
<evidence type="ECO:0000256" key="3">
    <source>
        <dbReference type="ARBA" id="ARBA00022989"/>
    </source>
</evidence>
<evidence type="ECO:0000256" key="5">
    <source>
        <dbReference type="SAM" id="Phobius"/>
    </source>
</evidence>
<dbReference type="KEGG" id="rpod:E0E05_06615"/>
<name>A0A4P6V754_9HYPH</name>
<proteinExistence type="predicted"/>
<dbReference type="EMBL" id="CP036532">
    <property type="protein sequence ID" value="QBK32286.1"/>
    <property type="molecule type" value="Genomic_DNA"/>
</dbReference>
<keyword evidence="7" id="KW-1185">Reference proteome</keyword>
<evidence type="ECO:0000256" key="2">
    <source>
        <dbReference type="ARBA" id="ARBA00022692"/>
    </source>
</evidence>
<feature type="transmembrane region" description="Helical" evidence="5">
    <location>
        <begin position="165"/>
        <end position="183"/>
    </location>
</feature>
<feature type="transmembrane region" description="Helical" evidence="5">
    <location>
        <begin position="102"/>
        <end position="127"/>
    </location>
</feature>
<keyword evidence="3 5" id="KW-1133">Transmembrane helix</keyword>
<evidence type="ECO:0000256" key="4">
    <source>
        <dbReference type="ARBA" id="ARBA00023136"/>
    </source>
</evidence>
<comment type="subcellular location">
    <subcellularLocation>
        <location evidence="1">Membrane</location>
        <topology evidence="1">Multi-pass membrane protein</topology>
    </subcellularLocation>
</comment>
<dbReference type="OrthoDB" id="9813689at2"/>
<sequence>MTALAGEPYPAYAREERIADGVMHALGVLASLIGFSFVYVFAFTTLSIPLNTALLVYGLTVVALFCFSAAYHMTPWPEYRPTLRRFDQAAIFLKIAGSYTPVVVLIGGAFAYAMLAMIWAAALLGAAGKLFSGGILDRYTVFLYLGMGWVSLLLVWPMFTTVPFVDAWLIVAGGLIYSVGVIFHQWDGLKYQNAVWHGFVFAASACHFIAIVHAAFTLSA</sequence>
<evidence type="ECO:0000256" key="1">
    <source>
        <dbReference type="ARBA" id="ARBA00004141"/>
    </source>
</evidence>
<dbReference type="Proteomes" id="UP000293719">
    <property type="component" value="Chromosome"/>
</dbReference>
<keyword evidence="2 5" id="KW-0812">Transmembrane</keyword>